<name>A0ABN9WV98_9DINO</name>
<dbReference type="EMBL" id="CAUYUJ010019231">
    <property type="protein sequence ID" value="CAK0889545.1"/>
    <property type="molecule type" value="Genomic_DNA"/>
</dbReference>
<feature type="compositionally biased region" description="Polar residues" evidence="1">
    <location>
        <begin position="1"/>
        <end position="11"/>
    </location>
</feature>
<reference evidence="2" key="1">
    <citation type="submission" date="2023-10" db="EMBL/GenBank/DDBJ databases">
        <authorList>
            <person name="Chen Y."/>
            <person name="Shah S."/>
            <person name="Dougan E. K."/>
            <person name="Thang M."/>
            <person name="Chan C."/>
        </authorList>
    </citation>
    <scope>NUCLEOTIDE SEQUENCE [LARGE SCALE GENOMIC DNA]</scope>
</reference>
<evidence type="ECO:0000313" key="3">
    <source>
        <dbReference type="Proteomes" id="UP001189429"/>
    </source>
</evidence>
<gene>
    <name evidence="2" type="ORF">PCOR1329_LOCUS70049</name>
</gene>
<keyword evidence="3" id="KW-1185">Reference proteome</keyword>
<proteinExistence type="predicted"/>
<accession>A0ABN9WV98</accession>
<dbReference type="Proteomes" id="UP001189429">
    <property type="component" value="Unassembled WGS sequence"/>
</dbReference>
<feature type="region of interest" description="Disordered" evidence="1">
    <location>
        <begin position="1"/>
        <end position="26"/>
    </location>
</feature>
<feature type="compositionally biased region" description="Basic and acidic residues" evidence="1">
    <location>
        <begin position="55"/>
        <end position="69"/>
    </location>
</feature>
<evidence type="ECO:0000256" key="1">
    <source>
        <dbReference type="SAM" id="MobiDB-lite"/>
    </source>
</evidence>
<comment type="caution">
    <text evidence="2">The sequence shown here is derived from an EMBL/GenBank/DDBJ whole genome shotgun (WGS) entry which is preliminary data.</text>
</comment>
<feature type="region of interest" description="Disordered" evidence="1">
    <location>
        <begin position="47"/>
        <end position="107"/>
    </location>
</feature>
<organism evidence="2 3">
    <name type="scientific">Prorocentrum cordatum</name>
    <dbReference type="NCBI Taxonomy" id="2364126"/>
    <lineage>
        <taxon>Eukaryota</taxon>
        <taxon>Sar</taxon>
        <taxon>Alveolata</taxon>
        <taxon>Dinophyceae</taxon>
        <taxon>Prorocentrales</taxon>
        <taxon>Prorocentraceae</taxon>
        <taxon>Prorocentrum</taxon>
    </lineage>
</organism>
<sequence length="107" mass="11273">MFSSKSRSFGGNSYRPVGKDEFDMDAVGNDASLSDFLDEADYDSVAPSRYGAAPAEDRRHERRPVDDGGRAVPGGAAAALEPVPKLQAPSGAGPQRFDISAGDEDLL</sequence>
<protein>
    <submittedName>
        <fullName evidence="2">Uncharacterized protein</fullName>
    </submittedName>
</protein>
<evidence type="ECO:0000313" key="2">
    <source>
        <dbReference type="EMBL" id="CAK0889545.1"/>
    </source>
</evidence>